<sequence>MSVEKNDQLVRLNIGVTPYEANFSDWVVITGDLLYLLIRSSGEMNFLRIPLDFQMLDSIRESAEWSEDGMYRGMFGEPTLLAIYLALVFLDHNVPVAAIQHELRMSDTTMKWLLAVRQCTEGVMDPGGILRLIRLLRFDDGQA</sequence>
<accession>A0A158BJI1</accession>
<keyword evidence="2" id="KW-1185">Reference proteome</keyword>
<protein>
    <submittedName>
        <fullName evidence="1">Uncharacterized protein</fullName>
    </submittedName>
</protein>
<comment type="caution">
    <text evidence="1">The sequence shown here is derived from an EMBL/GenBank/DDBJ whole genome shotgun (WGS) entry which is preliminary data.</text>
</comment>
<dbReference type="AlphaFoldDB" id="A0A158BJI1"/>
<reference evidence="1" key="1">
    <citation type="submission" date="2016-01" db="EMBL/GenBank/DDBJ databases">
        <authorList>
            <person name="Peeters C."/>
        </authorList>
    </citation>
    <scope>NUCLEOTIDE SEQUENCE [LARGE SCALE GENOMIC DNA]</scope>
    <source>
        <strain evidence="1">LMG 29318</strain>
    </source>
</reference>
<gene>
    <name evidence="1" type="ORF">AWB75_03586</name>
</gene>
<dbReference type="Proteomes" id="UP000054870">
    <property type="component" value="Unassembled WGS sequence"/>
</dbReference>
<organism evidence="1 2">
    <name type="scientific">Caballeronia catudaia</name>
    <dbReference type="NCBI Taxonomy" id="1777136"/>
    <lineage>
        <taxon>Bacteria</taxon>
        <taxon>Pseudomonadati</taxon>
        <taxon>Pseudomonadota</taxon>
        <taxon>Betaproteobacteria</taxon>
        <taxon>Burkholderiales</taxon>
        <taxon>Burkholderiaceae</taxon>
        <taxon>Caballeronia</taxon>
    </lineage>
</organism>
<evidence type="ECO:0000313" key="2">
    <source>
        <dbReference type="Proteomes" id="UP000054870"/>
    </source>
</evidence>
<dbReference type="EMBL" id="FCOF02000015">
    <property type="protein sequence ID" value="SAK70232.1"/>
    <property type="molecule type" value="Genomic_DNA"/>
</dbReference>
<proteinExistence type="predicted"/>
<evidence type="ECO:0000313" key="1">
    <source>
        <dbReference type="EMBL" id="SAK70232.1"/>
    </source>
</evidence>
<name>A0A158BJI1_9BURK</name>